<dbReference type="InterPro" id="IPR035897">
    <property type="entry name" value="Toll_tir_struct_dom_sf"/>
</dbReference>
<dbReference type="SUPFAM" id="SSF52200">
    <property type="entry name" value="Toll/Interleukin receptor TIR domain"/>
    <property type="match status" value="1"/>
</dbReference>
<evidence type="ECO:0000313" key="1">
    <source>
        <dbReference type="EMBL" id="KAF7843004.1"/>
    </source>
</evidence>
<proteinExistence type="predicted"/>
<sequence>MQRFPVKLWRKVGEPAACEVLINLRGSETKRTIGHLLYDHLSGLKVKTLMGRKKMGAGEKMVEEMEKAVEECKLSLLVQANKRIVPIFYDVKPSQLQVRDHYNDVVWGCTANDLHRDWSELLRNASDAIIWNLLKEEEEQKRMSQL</sequence>
<dbReference type="Proteomes" id="UP000634136">
    <property type="component" value="Unassembled WGS sequence"/>
</dbReference>
<reference evidence="1" key="1">
    <citation type="submission" date="2020-09" db="EMBL/GenBank/DDBJ databases">
        <title>Genome-Enabled Discovery of Anthraquinone Biosynthesis in Senna tora.</title>
        <authorList>
            <person name="Kang S.-H."/>
            <person name="Pandey R.P."/>
            <person name="Lee C.-M."/>
            <person name="Sim J.-S."/>
            <person name="Jeong J.-T."/>
            <person name="Choi B.-S."/>
            <person name="Jung M."/>
            <person name="Ginzburg D."/>
            <person name="Zhao K."/>
            <person name="Won S.Y."/>
            <person name="Oh T.-J."/>
            <person name="Yu Y."/>
            <person name="Kim N.-H."/>
            <person name="Lee O.R."/>
            <person name="Lee T.-H."/>
            <person name="Bashyal P."/>
            <person name="Kim T.-S."/>
            <person name="Lee W.-H."/>
            <person name="Kawkins C."/>
            <person name="Kim C.-K."/>
            <person name="Kim J.S."/>
            <person name="Ahn B.O."/>
            <person name="Rhee S.Y."/>
            <person name="Sohng J.K."/>
        </authorList>
    </citation>
    <scope>NUCLEOTIDE SEQUENCE</scope>
    <source>
        <tissue evidence="1">Leaf</tissue>
    </source>
</reference>
<name>A0A834XEP1_9FABA</name>
<dbReference type="OrthoDB" id="6078042at2759"/>
<comment type="caution">
    <text evidence="1">The sequence shown here is derived from an EMBL/GenBank/DDBJ whole genome shotgun (WGS) entry which is preliminary data.</text>
</comment>
<dbReference type="EMBL" id="JAAIUW010000002">
    <property type="protein sequence ID" value="KAF7843004.1"/>
    <property type="molecule type" value="Genomic_DNA"/>
</dbReference>
<dbReference type="Gene3D" id="3.40.50.10140">
    <property type="entry name" value="Toll/interleukin-1 receptor homology (TIR) domain"/>
    <property type="match status" value="1"/>
</dbReference>
<organism evidence="1 2">
    <name type="scientific">Senna tora</name>
    <dbReference type="NCBI Taxonomy" id="362788"/>
    <lineage>
        <taxon>Eukaryota</taxon>
        <taxon>Viridiplantae</taxon>
        <taxon>Streptophyta</taxon>
        <taxon>Embryophyta</taxon>
        <taxon>Tracheophyta</taxon>
        <taxon>Spermatophyta</taxon>
        <taxon>Magnoliopsida</taxon>
        <taxon>eudicotyledons</taxon>
        <taxon>Gunneridae</taxon>
        <taxon>Pentapetalae</taxon>
        <taxon>rosids</taxon>
        <taxon>fabids</taxon>
        <taxon>Fabales</taxon>
        <taxon>Fabaceae</taxon>
        <taxon>Caesalpinioideae</taxon>
        <taxon>Cassia clade</taxon>
        <taxon>Senna</taxon>
    </lineage>
</organism>
<gene>
    <name evidence="1" type="ORF">G2W53_005302</name>
</gene>
<keyword evidence="2" id="KW-1185">Reference proteome</keyword>
<protein>
    <submittedName>
        <fullName evidence="1">TMV resistance protein N</fullName>
    </submittedName>
</protein>
<evidence type="ECO:0000313" key="2">
    <source>
        <dbReference type="Proteomes" id="UP000634136"/>
    </source>
</evidence>
<dbReference type="AlphaFoldDB" id="A0A834XEP1"/>
<accession>A0A834XEP1</accession>